<protein>
    <submittedName>
        <fullName evidence="1">Uncharacterized protein</fullName>
    </submittedName>
</protein>
<proteinExistence type="predicted"/>
<sequence length="90" mass="10100">MNESGKKKGRMVNLPLQFSHGSRARGQLVVPMMMTHPSHRLDPTCFSSDAAALQRLSFPTHRMGSFIPEKILSQVCPHLETSFKDKGYTL</sequence>
<dbReference type="EMBL" id="BMAO01002958">
    <property type="protein sequence ID" value="GFQ84644.1"/>
    <property type="molecule type" value="Genomic_DNA"/>
</dbReference>
<comment type="caution">
    <text evidence="1">The sequence shown here is derived from an EMBL/GenBank/DDBJ whole genome shotgun (WGS) entry which is preliminary data.</text>
</comment>
<organism evidence="1 2">
    <name type="scientific">Trichonephila clavata</name>
    <name type="common">Joro spider</name>
    <name type="synonym">Nephila clavata</name>
    <dbReference type="NCBI Taxonomy" id="2740835"/>
    <lineage>
        <taxon>Eukaryota</taxon>
        <taxon>Metazoa</taxon>
        <taxon>Ecdysozoa</taxon>
        <taxon>Arthropoda</taxon>
        <taxon>Chelicerata</taxon>
        <taxon>Arachnida</taxon>
        <taxon>Araneae</taxon>
        <taxon>Araneomorphae</taxon>
        <taxon>Entelegynae</taxon>
        <taxon>Araneoidea</taxon>
        <taxon>Nephilidae</taxon>
        <taxon>Trichonephila</taxon>
    </lineage>
</organism>
<dbReference type="Proteomes" id="UP000887116">
    <property type="component" value="Unassembled WGS sequence"/>
</dbReference>
<reference evidence="1" key="1">
    <citation type="submission" date="2020-07" db="EMBL/GenBank/DDBJ databases">
        <title>Multicomponent nature underlies the extraordinary mechanical properties of spider dragline silk.</title>
        <authorList>
            <person name="Kono N."/>
            <person name="Nakamura H."/>
            <person name="Mori M."/>
            <person name="Yoshida Y."/>
            <person name="Ohtoshi R."/>
            <person name="Malay A.D."/>
            <person name="Moran D.A.P."/>
            <person name="Tomita M."/>
            <person name="Numata K."/>
            <person name="Arakawa K."/>
        </authorList>
    </citation>
    <scope>NUCLEOTIDE SEQUENCE</scope>
</reference>
<evidence type="ECO:0000313" key="1">
    <source>
        <dbReference type="EMBL" id="GFQ84644.1"/>
    </source>
</evidence>
<name>A0A8X6FQ06_TRICU</name>
<dbReference type="AlphaFoldDB" id="A0A8X6FQ06"/>
<accession>A0A8X6FQ06</accession>
<evidence type="ECO:0000313" key="2">
    <source>
        <dbReference type="Proteomes" id="UP000887116"/>
    </source>
</evidence>
<gene>
    <name evidence="1" type="ORF">TNCT_735541</name>
</gene>
<keyword evidence="2" id="KW-1185">Reference proteome</keyword>